<name>A0A8S3YQ71_9EUPU</name>
<evidence type="ECO:0000256" key="2">
    <source>
        <dbReference type="SAM" id="MobiDB-lite"/>
    </source>
</evidence>
<evidence type="ECO:0000313" key="3">
    <source>
        <dbReference type="EMBL" id="CAG5119367.1"/>
    </source>
</evidence>
<gene>
    <name evidence="3" type="ORF">CUNI_LOCUS4925</name>
</gene>
<evidence type="ECO:0000256" key="1">
    <source>
        <dbReference type="SAM" id="Coils"/>
    </source>
</evidence>
<reference evidence="3" key="1">
    <citation type="submission" date="2021-04" db="EMBL/GenBank/DDBJ databases">
        <authorList>
            <consortium name="Molecular Ecology Group"/>
        </authorList>
    </citation>
    <scope>NUCLEOTIDE SEQUENCE</scope>
</reference>
<accession>A0A8S3YQ71</accession>
<dbReference type="EMBL" id="CAJHNH020000692">
    <property type="protein sequence ID" value="CAG5119367.1"/>
    <property type="molecule type" value="Genomic_DNA"/>
</dbReference>
<comment type="caution">
    <text evidence="3">The sequence shown here is derived from an EMBL/GenBank/DDBJ whole genome shotgun (WGS) entry which is preliminary data.</text>
</comment>
<organism evidence="3 4">
    <name type="scientific">Candidula unifasciata</name>
    <dbReference type="NCBI Taxonomy" id="100452"/>
    <lineage>
        <taxon>Eukaryota</taxon>
        <taxon>Metazoa</taxon>
        <taxon>Spiralia</taxon>
        <taxon>Lophotrochozoa</taxon>
        <taxon>Mollusca</taxon>
        <taxon>Gastropoda</taxon>
        <taxon>Heterobranchia</taxon>
        <taxon>Euthyneura</taxon>
        <taxon>Panpulmonata</taxon>
        <taxon>Eupulmonata</taxon>
        <taxon>Stylommatophora</taxon>
        <taxon>Helicina</taxon>
        <taxon>Helicoidea</taxon>
        <taxon>Geomitridae</taxon>
        <taxon>Candidula</taxon>
    </lineage>
</organism>
<protein>
    <submittedName>
        <fullName evidence="3">Uncharacterized protein</fullName>
    </submittedName>
</protein>
<feature type="compositionally biased region" description="Polar residues" evidence="2">
    <location>
        <begin position="663"/>
        <end position="673"/>
    </location>
</feature>
<dbReference type="AlphaFoldDB" id="A0A8S3YQ71"/>
<proteinExistence type="predicted"/>
<evidence type="ECO:0000313" key="4">
    <source>
        <dbReference type="Proteomes" id="UP000678393"/>
    </source>
</evidence>
<keyword evidence="1" id="KW-0175">Coiled coil</keyword>
<dbReference type="Proteomes" id="UP000678393">
    <property type="component" value="Unassembled WGS sequence"/>
</dbReference>
<feature type="compositionally biased region" description="Basic residues" evidence="2">
    <location>
        <begin position="674"/>
        <end position="684"/>
    </location>
</feature>
<feature type="region of interest" description="Disordered" evidence="2">
    <location>
        <begin position="654"/>
        <end position="722"/>
    </location>
</feature>
<feature type="coiled-coil region" evidence="1">
    <location>
        <begin position="47"/>
        <end position="105"/>
    </location>
</feature>
<keyword evidence="4" id="KW-1185">Reference proteome</keyword>
<dbReference type="OrthoDB" id="10256523at2759"/>
<feature type="compositionally biased region" description="Basic and acidic residues" evidence="2">
    <location>
        <begin position="702"/>
        <end position="716"/>
    </location>
</feature>
<sequence length="722" mass="81972">MSGRLGVQGALNRPRTLNPLQQVAYDVGSEAVTAVNNAATCKLERELKTMQEENLQLRRELHESRMALKQLFSESSHEKFDERRVNLLKFQLIQLERQIAILNEALSCRQEAVLEVENTMAWLADRLRSYIAAEVKGPAVPIARSDLTSMTEVVESSRIKLFKALEGSEKDAIGKDVLFLNQFLGGKYKNGEPLTVLDISLQRMNYINLRHVAQLESKLCQLYKELIGVNECLCNVKPLSLLAGHINCAEKNRMETMLLKACVVIQDVSDDLMALSLLCPSAPWPVLKRPIIKQIPAERVIAALPALPPSKQEEVKHIIEASIHTCNHHQFLLSKQLAVLKEELAFHRSVYSIQSQYVQDLFDAVRKGYEEFEASLKSVVCSPLKEILDAYQVLKNSASEDAFRKFLLIIKANEEQLMSVVETFSSDNCKSDNNDFQVFSKFGEEFMDKINSLVIKCQHERDAAAKEHKEVKEEQAKKDLELQRLLEDLENKYAKTWIPVSSGVTSENKLLLNEKDAISQKSDKHVCVSRENSAKSKRSLKKDEDVKFANMGLDSRSGEDVTWCCLKDKCLRESSNFKDQTNVQKEPIYEHSLSVRDDAKYCARNNRKTDSVNWKPDKEWNNDFTGLSNNTEESALCEPGPLEEKTYMNIGLPKKQHCRNDSQKTSSTEQSTVKSRKSKHRLKKSLSYEPNLTVVNRNLKLKKPESLSKTGSRDLADDNSLS</sequence>